<keyword evidence="2" id="KW-1185">Reference proteome</keyword>
<protein>
    <submittedName>
        <fullName evidence="1">Uncharacterized protein</fullName>
    </submittedName>
</protein>
<organism evidence="1 2">
    <name type="scientific">Actinomadura harenae</name>
    <dbReference type="NCBI Taxonomy" id="2483351"/>
    <lineage>
        <taxon>Bacteria</taxon>
        <taxon>Bacillati</taxon>
        <taxon>Actinomycetota</taxon>
        <taxon>Actinomycetes</taxon>
        <taxon>Streptosporangiales</taxon>
        <taxon>Thermomonosporaceae</taxon>
        <taxon>Actinomadura</taxon>
    </lineage>
</organism>
<dbReference type="RefSeq" id="WP_122199629.1">
    <property type="nucleotide sequence ID" value="NZ_JBHSKC010000055.1"/>
</dbReference>
<evidence type="ECO:0000313" key="2">
    <source>
        <dbReference type="Proteomes" id="UP000282674"/>
    </source>
</evidence>
<dbReference type="Proteomes" id="UP000282674">
    <property type="component" value="Unassembled WGS sequence"/>
</dbReference>
<reference evidence="1 2" key="1">
    <citation type="submission" date="2018-10" db="EMBL/GenBank/DDBJ databases">
        <title>Isolation from soil.</title>
        <authorList>
            <person name="Hu J."/>
        </authorList>
    </citation>
    <scope>NUCLEOTIDE SEQUENCE [LARGE SCALE GENOMIC DNA]</scope>
    <source>
        <strain evidence="1 2">NEAU-Ht49</strain>
    </source>
</reference>
<evidence type="ECO:0000313" key="1">
    <source>
        <dbReference type="EMBL" id="RMI36011.1"/>
    </source>
</evidence>
<gene>
    <name evidence="1" type="ORF">EBO15_39770</name>
</gene>
<sequence>MVDFRPSRPVQVHPTRVVTAPGGKTVRVDELMVPLVKALWALGYTSVMCCQDAGQAIRAGGTRTPMEHRPLYGDFYEGLAWVTLPIDDMIRLRALAQPVAEYRRWMASAPIRQGGMGPWASLHFPADQIGDLAKLLRNAHHDAS</sequence>
<proteinExistence type="predicted"/>
<comment type="caution">
    <text evidence="1">The sequence shown here is derived from an EMBL/GenBank/DDBJ whole genome shotgun (WGS) entry which is preliminary data.</text>
</comment>
<dbReference type="OrthoDB" id="3427887at2"/>
<name>A0A3M2LEQ9_9ACTN</name>
<accession>A0A3M2LEQ9</accession>
<dbReference type="EMBL" id="RFFG01000152">
    <property type="protein sequence ID" value="RMI36011.1"/>
    <property type="molecule type" value="Genomic_DNA"/>
</dbReference>
<dbReference type="AlphaFoldDB" id="A0A3M2LEQ9"/>